<keyword evidence="2 7" id="KW-0813">Transport</keyword>
<feature type="transmembrane region" description="Helical" evidence="7">
    <location>
        <begin position="114"/>
        <end position="135"/>
    </location>
</feature>
<dbReference type="CDD" id="cd06261">
    <property type="entry name" value="TM_PBP2"/>
    <property type="match status" value="1"/>
</dbReference>
<evidence type="ECO:0000256" key="6">
    <source>
        <dbReference type="ARBA" id="ARBA00023136"/>
    </source>
</evidence>
<dbReference type="GO" id="GO:0055085">
    <property type="term" value="P:transmembrane transport"/>
    <property type="evidence" value="ECO:0007669"/>
    <property type="project" value="InterPro"/>
</dbReference>
<feature type="domain" description="ABC transmembrane type-1" evidence="8">
    <location>
        <begin position="76"/>
        <end position="290"/>
    </location>
</feature>
<dbReference type="GO" id="GO:0005886">
    <property type="term" value="C:plasma membrane"/>
    <property type="evidence" value="ECO:0007669"/>
    <property type="project" value="UniProtKB-SubCell"/>
</dbReference>
<protein>
    <submittedName>
        <fullName evidence="9">ABC transporter permease</fullName>
    </submittedName>
</protein>
<dbReference type="Pfam" id="PF00528">
    <property type="entry name" value="BPD_transp_1"/>
    <property type="match status" value="1"/>
</dbReference>
<comment type="similarity">
    <text evidence="7">Belongs to the binding-protein-dependent transport system permease family.</text>
</comment>
<evidence type="ECO:0000256" key="4">
    <source>
        <dbReference type="ARBA" id="ARBA00022692"/>
    </source>
</evidence>
<keyword evidence="3" id="KW-1003">Cell membrane</keyword>
<evidence type="ECO:0000256" key="7">
    <source>
        <dbReference type="RuleBase" id="RU363032"/>
    </source>
</evidence>
<evidence type="ECO:0000256" key="2">
    <source>
        <dbReference type="ARBA" id="ARBA00022448"/>
    </source>
</evidence>
<feature type="transmembrane region" description="Helical" evidence="7">
    <location>
        <begin position="163"/>
        <end position="187"/>
    </location>
</feature>
<sequence length="301" mass="33752">MRRATNAEERRAYLILVLPAVVLCWAVIAFPTAFSITLSLTDYNGGPLFGGREVLRFLGLQHYGEMFRDRFFWISLKNNLFIILISVFGQIPLGFVLAYVLFRKLVGLRDLFQTMIYLPTVISTIVVGILWQSFFSPYGPFTQLMQYLEPGWENTLFLNPRTAILPVLFVMLWMYTGTYLIIFLANLQKIDPQLIEAAKIDGATEGQVLGRVILPAMSGVIVTSAILAISGSLKSFDLIFAMTAGNPARRTSVLSLYMYDNAFRGAPDYPLANAVSTFMVVLSLGLILMLRVLEKRFGGEE</sequence>
<accession>A0A0K2SGQ2</accession>
<keyword evidence="10" id="KW-1185">Reference proteome</keyword>
<keyword evidence="6 7" id="KW-0472">Membrane</keyword>
<dbReference type="InterPro" id="IPR035906">
    <property type="entry name" value="MetI-like_sf"/>
</dbReference>
<comment type="subcellular location">
    <subcellularLocation>
        <location evidence="1 7">Cell membrane</location>
        <topology evidence="1 7">Multi-pass membrane protein</topology>
    </subcellularLocation>
</comment>
<feature type="transmembrane region" description="Helical" evidence="7">
    <location>
        <begin position="208"/>
        <end position="229"/>
    </location>
</feature>
<dbReference type="SUPFAM" id="SSF160964">
    <property type="entry name" value="MalF N-terminal region-like"/>
    <property type="match status" value="1"/>
</dbReference>
<dbReference type="STRING" id="1555112.LIP_0345"/>
<proteinExistence type="inferred from homology"/>
<name>A0A0K2SGQ2_LIMPI</name>
<evidence type="ECO:0000313" key="10">
    <source>
        <dbReference type="Proteomes" id="UP000065807"/>
    </source>
</evidence>
<dbReference type="InterPro" id="IPR050809">
    <property type="entry name" value="UgpAE/MalFG_permease"/>
</dbReference>
<gene>
    <name evidence="9" type="ORF">LIP_0345</name>
</gene>
<keyword evidence="5 7" id="KW-1133">Transmembrane helix</keyword>
<evidence type="ECO:0000256" key="3">
    <source>
        <dbReference type="ARBA" id="ARBA00022475"/>
    </source>
</evidence>
<reference evidence="10" key="1">
    <citation type="submission" date="2015-07" db="EMBL/GenBank/DDBJ databases">
        <title>Complete genome sequence and phylogenetic analysis of Limnochorda pilosa.</title>
        <authorList>
            <person name="Watanabe M."/>
            <person name="Kojima H."/>
            <person name="Fukui M."/>
        </authorList>
    </citation>
    <scope>NUCLEOTIDE SEQUENCE [LARGE SCALE GENOMIC DNA]</scope>
    <source>
        <strain evidence="10">HC45</strain>
    </source>
</reference>
<dbReference type="PATRIC" id="fig|1555112.3.peg.361"/>
<evidence type="ECO:0000313" key="9">
    <source>
        <dbReference type="EMBL" id="BAS26202.1"/>
    </source>
</evidence>
<dbReference type="PANTHER" id="PTHR43227">
    <property type="entry name" value="BLL4140 PROTEIN"/>
    <property type="match status" value="1"/>
</dbReference>
<dbReference type="PROSITE" id="PS50928">
    <property type="entry name" value="ABC_TM1"/>
    <property type="match status" value="1"/>
</dbReference>
<dbReference type="Gene3D" id="1.10.3720.10">
    <property type="entry name" value="MetI-like"/>
    <property type="match status" value="1"/>
</dbReference>
<dbReference type="PANTHER" id="PTHR43227:SF11">
    <property type="entry name" value="BLL4140 PROTEIN"/>
    <property type="match status" value="1"/>
</dbReference>
<dbReference type="AlphaFoldDB" id="A0A0K2SGQ2"/>
<dbReference type="SUPFAM" id="SSF161098">
    <property type="entry name" value="MetI-like"/>
    <property type="match status" value="1"/>
</dbReference>
<evidence type="ECO:0000259" key="8">
    <source>
        <dbReference type="PROSITE" id="PS50928"/>
    </source>
</evidence>
<dbReference type="InterPro" id="IPR000515">
    <property type="entry name" value="MetI-like"/>
</dbReference>
<feature type="transmembrane region" description="Helical" evidence="7">
    <location>
        <begin position="80"/>
        <end position="102"/>
    </location>
</feature>
<feature type="transmembrane region" description="Helical" evidence="7">
    <location>
        <begin position="12"/>
        <end position="34"/>
    </location>
</feature>
<organism evidence="9 10">
    <name type="scientific">Limnochorda pilosa</name>
    <dbReference type="NCBI Taxonomy" id="1555112"/>
    <lineage>
        <taxon>Bacteria</taxon>
        <taxon>Bacillati</taxon>
        <taxon>Bacillota</taxon>
        <taxon>Limnochordia</taxon>
        <taxon>Limnochordales</taxon>
        <taxon>Limnochordaceae</taxon>
        <taxon>Limnochorda</taxon>
    </lineage>
</organism>
<dbReference type="EMBL" id="AP014924">
    <property type="protein sequence ID" value="BAS26202.1"/>
    <property type="molecule type" value="Genomic_DNA"/>
</dbReference>
<feature type="transmembrane region" description="Helical" evidence="7">
    <location>
        <begin position="271"/>
        <end position="293"/>
    </location>
</feature>
<evidence type="ECO:0000256" key="5">
    <source>
        <dbReference type="ARBA" id="ARBA00022989"/>
    </source>
</evidence>
<dbReference type="KEGG" id="lpil:LIP_0345"/>
<evidence type="ECO:0000256" key="1">
    <source>
        <dbReference type="ARBA" id="ARBA00004651"/>
    </source>
</evidence>
<keyword evidence="4 7" id="KW-0812">Transmembrane</keyword>
<dbReference type="Proteomes" id="UP000065807">
    <property type="component" value="Chromosome"/>
</dbReference>
<reference evidence="10" key="2">
    <citation type="journal article" date="2016" name="Int. J. Syst. Evol. Microbiol.">
        <title>Complete genome sequence and cell structure of Limnochorda pilosa, a Gram-negative spore-former within the phylum Firmicutes.</title>
        <authorList>
            <person name="Watanabe M."/>
            <person name="Kojima H."/>
            <person name="Fukui M."/>
        </authorList>
    </citation>
    <scope>NUCLEOTIDE SEQUENCE [LARGE SCALE GENOMIC DNA]</scope>
    <source>
        <strain evidence="10">HC45</strain>
    </source>
</reference>